<evidence type="ECO:0000256" key="3">
    <source>
        <dbReference type="ARBA" id="ARBA00023082"/>
    </source>
</evidence>
<organism evidence="7 8">
    <name type="scientific">Aquimarina muelleri</name>
    <dbReference type="NCBI Taxonomy" id="279356"/>
    <lineage>
        <taxon>Bacteria</taxon>
        <taxon>Pseudomonadati</taxon>
        <taxon>Bacteroidota</taxon>
        <taxon>Flavobacteriia</taxon>
        <taxon>Flavobacteriales</taxon>
        <taxon>Flavobacteriaceae</taxon>
        <taxon>Aquimarina</taxon>
    </lineage>
</organism>
<dbReference type="GO" id="GO:0016987">
    <property type="term" value="F:sigma factor activity"/>
    <property type="evidence" value="ECO:0007669"/>
    <property type="project" value="UniProtKB-KW"/>
</dbReference>
<dbReference type="RefSeq" id="WP_027412073.1">
    <property type="nucleotide sequence ID" value="NZ_BMWS01000014.1"/>
</dbReference>
<evidence type="ECO:0000256" key="1">
    <source>
        <dbReference type="ARBA" id="ARBA00010641"/>
    </source>
</evidence>
<dbReference type="InterPro" id="IPR039425">
    <property type="entry name" value="RNA_pol_sigma-70-like"/>
</dbReference>
<feature type="domain" description="RNA polymerase sigma factor 70 region 4 type 2" evidence="6">
    <location>
        <begin position="129"/>
        <end position="181"/>
    </location>
</feature>
<dbReference type="InterPro" id="IPR013249">
    <property type="entry name" value="RNA_pol_sigma70_r4_t2"/>
</dbReference>
<dbReference type="EMBL" id="BMWS01000014">
    <property type="protein sequence ID" value="GGX20345.1"/>
    <property type="molecule type" value="Genomic_DNA"/>
</dbReference>
<evidence type="ECO:0000313" key="8">
    <source>
        <dbReference type="Proteomes" id="UP000601108"/>
    </source>
</evidence>
<dbReference type="InterPro" id="IPR007627">
    <property type="entry name" value="RNA_pol_sigma70_r2"/>
</dbReference>
<dbReference type="Gene3D" id="1.10.10.10">
    <property type="entry name" value="Winged helix-like DNA-binding domain superfamily/Winged helix DNA-binding domain"/>
    <property type="match status" value="1"/>
</dbReference>
<reference evidence="7 8" key="1">
    <citation type="journal article" date="2014" name="Int. J. Syst. Evol. Microbiol.">
        <title>Complete genome sequence of Corynebacterium casei LMG S-19264T (=DSM 44701T), isolated from a smear-ripened cheese.</title>
        <authorList>
            <consortium name="US DOE Joint Genome Institute (JGI-PGF)"/>
            <person name="Walter F."/>
            <person name="Albersmeier A."/>
            <person name="Kalinowski J."/>
            <person name="Ruckert C."/>
        </authorList>
    </citation>
    <scope>NUCLEOTIDE SEQUENCE [LARGE SCALE GENOMIC DNA]</scope>
    <source>
        <strain evidence="7 8">KCTC 12285</strain>
    </source>
</reference>
<dbReference type="GO" id="GO:0003677">
    <property type="term" value="F:DNA binding"/>
    <property type="evidence" value="ECO:0007669"/>
    <property type="project" value="InterPro"/>
</dbReference>
<dbReference type="PANTHER" id="PTHR43133:SF60">
    <property type="entry name" value="RNA POLYMERASE SIGMA FACTOR SIGV"/>
    <property type="match status" value="1"/>
</dbReference>
<dbReference type="InterPro" id="IPR036388">
    <property type="entry name" value="WH-like_DNA-bd_sf"/>
</dbReference>
<keyword evidence="2" id="KW-0805">Transcription regulation</keyword>
<dbReference type="NCBIfam" id="TIGR02937">
    <property type="entry name" value="sigma70-ECF"/>
    <property type="match status" value="1"/>
</dbReference>
<gene>
    <name evidence="7" type="ORF">GCM10007384_22050</name>
</gene>
<dbReference type="InterPro" id="IPR013325">
    <property type="entry name" value="RNA_pol_sigma_r2"/>
</dbReference>
<protein>
    <submittedName>
        <fullName evidence="7">DNA-directed RNA polymerase sigma-70 factor</fullName>
    </submittedName>
</protein>
<sequence length="194" mass="23069">MKKENLTLLEDHIKKAKEGKQTSFNYLLDTFWNEVYNFQLKRTHNEYEAEDITIQSFSRAFDKINTFKEEYNFKTWLIQISKNIHIDLLRKKNASIRSKTTTKVDDSVYKIIDANPTPEDKLITEQNLAQLLLYIKQLKPNYQKVINLRYFQELSYKEIAEQLNEPINNVKIKLLRAKKLLAEIITNAKQKKLP</sequence>
<evidence type="ECO:0000259" key="6">
    <source>
        <dbReference type="Pfam" id="PF08281"/>
    </source>
</evidence>
<dbReference type="SUPFAM" id="SSF88659">
    <property type="entry name" value="Sigma3 and sigma4 domains of RNA polymerase sigma factors"/>
    <property type="match status" value="1"/>
</dbReference>
<dbReference type="Gene3D" id="1.10.1740.10">
    <property type="match status" value="1"/>
</dbReference>
<comment type="similarity">
    <text evidence="1">Belongs to the sigma-70 factor family. ECF subfamily.</text>
</comment>
<accession>A0A918N2Q0</accession>
<dbReference type="GO" id="GO:0006352">
    <property type="term" value="P:DNA-templated transcription initiation"/>
    <property type="evidence" value="ECO:0007669"/>
    <property type="project" value="InterPro"/>
</dbReference>
<evidence type="ECO:0000259" key="5">
    <source>
        <dbReference type="Pfam" id="PF04542"/>
    </source>
</evidence>
<dbReference type="InterPro" id="IPR013324">
    <property type="entry name" value="RNA_pol_sigma_r3/r4-like"/>
</dbReference>
<proteinExistence type="inferred from homology"/>
<dbReference type="GO" id="GO:0000428">
    <property type="term" value="C:DNA-directed RNA polymerase complex"/>
    <property type="evidence" value="ECO:0007669"/>
    <property type="project" value="UniProtKB-KW"/>
</dbReference>
<name>A0A918N2Q0_9FLAO</name>
<dbReference type="PANTHER" id="PTHR43133">
    <property type="entry name" value="RNA POLYMERASE ECF-TYPE SIGMA FACTO"/>
    <property type="match status" value="1"/>
</dbReference>
<keyword evidence="3" id="KW-0731">Sigma factor</keyword>
<keyword evidence="8" id="KW-1185">Reference proteome</keyword>
<evidence type="ECO:0000256" key="4">
    <source>
        <dbReference type="ARBA" id="ARBA00023163"/>
    </source>
</evidence>
<comment type="caution">
    <text evidence="7">The sequence shown here is derived from an EMBL/GenBank/DDBJ whole genome shotgun (WGS) entry which is preliminary data.</text>
</comment>
<dbReference type="InterPro" id="IPR014284">
    <property type="entry name" value="RNA_pol_sigma-70_dom"/>
</dbReference>
<dbReference type="SUPFAM" id="SSF88946">
    <property type="entry name" value="Sigma2 domain of RNA polymerase sigma factors"/>
    <property type="match status" value="1"/>
</dbReference>
<dbReference type="Pfam" id="PF04542">
    <property type="entry name" value="Sigma70_r2"/>
    <property type="match status" value="1"/>
</dbReference>
<evidence type="ECO:0000313" key="7">
    <source>
        <dbReference type="EMBL" id="GGX20345.1"/>
    </source>
</evidence>
<keyword evidence="7" id="KW-0240">DNA-directed RNA polymerase</keyword>
<keyword evidence="4" id="KW-0804">Transcription</keyword>
<dbReference type="AlphaFoldDB" id="A0A918N2Q0"/>
<evidence type="ECO:0000256" key="2">
    <source>
        <dbReference type="ARBA" id="ARBA00023015"/>
    </source>
</evidence>
<dbReference type="CDD" id="cd06171">
    <property type="entry name" value="Sigma70_r4"/>
    <property type="match status" value="1"/>
</dbReference>
<dbReference type="Pfam" id="PF08281">
    <property type="entry name" value="Sigma70_r4_2"/>
    <property type="match status" value="1"/>
</dbReference>
<dbReference type="Proteomes" id="UP000601108">
    <property type="component" value="Unassembled WGS sequence"/>
</dbReference>
<feature type="domain" description="RNA polymerase sigma-70 region 2" evidence="5">
    <location>
        <begin position="33"/>
        <end position="93"/>
    </location>
</feature>